<protein>
    <submittedName>
        <fullName evidence="1">Uncharacterized protein</fullName>
    </submittedName>
</protein>
<keyword evidence="2" id="KW-1185">Reference proteome</keyword>
<name>A0A918D4P1_9BACI</name>
<accession>A0A918D4P1</accession>
<reference evidence="1" key="2">
    <citation type="submission" date="2020-09" db="EMBL/GenBank/DDBJ databases">
        <authorList>
            <person name="Sun Q."/>
            <person name="Ohkuma M."/>
        </authorList>
    </citation>
    <scope>NUCLEOTIDE SEQUENCE</scope>
    <source>
        <strain evidence="1">JCM 17251</strain>
    </source>
</reference>
<proteinExistence type="predicted"/>
<gene>
    <name evidence="1" type="ORF">GCM10007971_31920</name>
</gene>
<sequence length="64" mass="7445">MCENGNYNKGDEDMANVVEDVKVDIEQSISRSLDEVQQIREGKLPKRSYKDMIARVREKLSEEQ</sequence>
<evidence type="ECO:0000313" key="2">
    <source>
        <dbReference type="Proteomes" id="UP000624041"/>
    </source>
</evidence>
<reference evidence="1" key="1">
    <citation type="journal article" date="2014" name="Int. J. Syst. Evol. Microbiol.">
        <title>Complete genome sequence of Corynebacterium casei LMG S-19264T (=DSM 44701T), isolated from a smear-ripened cheese.</title>
        <authorList>
            <consortium name="US DOE Joint Genome Institute (JGI-PGF)"/>
            <person name="Walter F."/>
            <person name="Albersmeier A."/>
            <person name="Kalinowski J."/>
            <person name="Ruckert C."/>
        </authorList>
    </citation>
    <scope>NUCLEOTIDE SEQUENCE</scope>
    <source>
        <strain evidence="1">JCM 17251</strain>
    </source>
</reference>
<dbReference type="Proteomes" id="UP000624041">
    <property type="component" value="Unassembled WGS sequence"/>
</dbReference>
<dbReference type="AlphaFoldDB" id="A0A918D4P1"/>
<evidence type="ECO:0000313" key="1">
    <source>
        <dbReference type="EMBL" id="GGN64223.1"/>
    </source>
</evidence>
<organism evidence="1 2">
    <name type="scientific">Oceanobacillus indicireducens</name>
    <dbReference type="NCBI Taxonomy" id="1004261"/>
    <lineage>
        <taxon>Bacteria</taxon>
        <taxon>Bacillati</taxon>
        <taxon>Bacillota</taxon>
        <taxon>Bacilli</taxon>
        <taxon>Bacillales</taxon>
        <taxon>Bacillaceae</taxon>
        <taxon>Oceanobacillus</taxon>
    </lineage>
</organism>
<dbReference type="EMBL" id="BMOS01000030">
    <property type="protein sequence ID" value="GGN64223.1"/>
    <property type="molecule type" value="Genomic_DNA"/>
</dbReference>
<comment type="caution">
    <text evidence="1">The sequence shown here is derived from an EMBL/GenBank/DDBJ whole genome shotgun (WGS) entry which is preliminary data.</text>
</comment>